<reference evidence="1" key="1">
    <citation type="submission" date="2021-01" db="EMBL/GenBank/DDBJ databases">
        <authorList>
            <person name="Corre E."/>
            <person name="Pelletier E."/>
            <person name="Niang G."/>
            <person name="Scheremetjew M."/>
            <person name="Finn R."/>
            <person name="Kale V."/>
            <person name="Holt S."/>
            <person name="Cochrane G."/>
            <person name="Meng A."/>
            <person name="Brown T."/>
            <person name="Cohen L."/>
        </authorList>
    </citation>
    <scope>NUCLEOTIDE SEQUENCE</scope>
    <source>
        <strain evidence="1">FSP1.4</strain>
    </source>
</reference>
<dbReference type="AlphaFoldDB" id="A0A7S3J0D0"/>
<protein>
    <submittedName>
        <fullName evidence="1">Uncharacterized protein</fullName>
    </submittedName>
</protein>
<organism evidence="1">
    <name type="scientific">Euplotes harpa</name>
    <dbReference type="NCBI Taxonomy" id="151035"/>
    <lineage>
        <taxon>Eukaryota</taxon>
        <taxon>Sar</taxon>
        <taxon>Alveolata</taxon>
        <taxon>Ciliophora</taxon>
        <taxon>Intramacronucleata</taxon>
        <taxon>Spirotrichea</taxon>
        <taxon>Hypotrichia</taxon>
        <taxon>Euplotida</taxon>
        <taxon>Euplotidae</taxon>
        <taxon>Euplotes</taxon>
    </lineage>
</organism>
<proteinExistence type="predicted"/>
<evidence type="ECO:0000313" key="1">
    <source>
        <dbReference type="EMBL" id="CAE0342310.1"/>
    </source>
</evidence>
<dbReference type="EMBL" id="HBII01002666">
    <property type="protein sequence ID" value="CAE0342310.1"/>
    <property type="molecule type" value="Transcribed_RNA"/>
</dbReference>
<sequence>MDGAGVWPIDVIGPIRRCVQMGFKESDIVVDVMMTTSDTLAPRAATNDTAIPSAIRYFEIANFYSGINGLARAVAGFKTTNFRYCVNPGENPLPSSWFPFSFVQSEATTLIQRGYDDAMKIINNPQIKSCHQVVHNAKGKRAPKPPKAVEKFIRGEFE</sequence>
<gene>
    <name evidence="1" type="ORF">EHAR0213_LOCUS1217</name>
</gene>
<name>A0A7S3J0D0_9SPIT</name>
<accession>A0A7S3J0D0</accession>